<name>A0ABV5SJE0_9ACTN</name>
<evidence type="ECO:0000313" key="3">
    <source>
        <dbReference type="Proteomes" id="UP001589532"/>
    </source>
</evidence>
<keyword evidence="3" id="KW-1185">Reference proteome</keyword>
<dbReference type="RefSeq" id="WP_344999655.1">
    <property type="nucleotide sequence ID" value="NZ_BAAAXV010000009.1"/>
</dbReference>
<evidence type="ECO:0000256" key="1">
    <source>
        <dbReference type="SAM" id="MobiDB-lite"/>
    </source>
</evidence>
<dbReference type="Proteomes" id="UP001589532">
    <property type="component" value="Unassembled WGS sequence"/>
</dbReference>
<feature type="compositionally biased region" description="Polar residues" evidence="1">
    <location>
        <begin position="1"/>
        <end position="14"/>
    </location>
</feature>
<organism evidence="2 3">
    <name type="scientific">Nonomuraea helvata</name>
    <dbReference type="NCBI Taxonomy" id="37484"/>
    <lineage>
        <taxon>Bacteria</taxon>
        <taxon>Bacillati</taxon>
        <taxon>Actinomycetota</taxon>
        <taxon>Actinomycetes</taxon>
        <taxon>Streptosporangiales</taxon>
        <taxon>Streptosporangiaceae</taxon>
        <taxon>Nonomuraea</taxon>
    </lineage>
</organism>
<dbReference type="EMBL" id="JBHMBW010000104">
    <property type="protein sequence ID" value="MFB9631193.1"/>
    <property type="molecule type" value="Genomic_DNA"/>
</dbReference>
<protein>
    <submittedName>
        <fullName evidence="2">Uncharacterized protein</fullName>
    </submittedName>
</protein>
<evidence type="ECO:0000313" key="2">
    <source>
        <dbReference type="EMBL" id="MFB9631193.1"/>
    </source>
</evidence>
<gene>
    <name evidence="2" type="ORF">ACFFSA_49740</name>
</gene>
<comment type="caution">
    <text evidence="2">The sequence shown here is derived from an EMBL/GenBank/DDBJ whole genome shotgun (WGS) entry which is preliminary data.</text>
</comment>
<feature type="region of interest" description="Disordered" evidence="1">
    <location>
        <begin position="1"/>
        <end position="21"/>
    </location>
</feature>
<sequence>MTRPWTCTPTSTGCRPSPIPMGRGLGISRGAALLNLRLAIRMTGHDPQVLPLPDPSERPDLLATVRATPGTPPDQDERLLYGMIPHLRTNRFPFDGPPRARRRAP</sequence>
<accession>A0ABV5SJE0</accession>
<reference evidence="2 3" key="1">
    <citation type="submission" date="2024-09" db="EMBL/GenBank/DDBJ databases">
        <authorList>
            <person name="Sun Q."/>
            <person name="Mori K."/>
        </authorList>
    </citation>
    <scope>NUCLEOTIDE SEQUENCE [LARGE SCALE GENOMIC DNA]</scope>
    <source>
        <strain evidence="2 3">JCM 3143</strain>
    </source>
</reference>
<proteinExistence type="predicted"/>